<keyword evidence="8 11" id="KW-1133">Transmembrane helix</keyword>
<dbReference type="PRINTS" id="PR00344">
    <property type="entry name" value="BCTRLSENSOR"/>
</dbReference>
<evidence type="ECO:0000256" key="9">
    <source>
        <dbReference type="ARBA" id="ARBA00023012"/>
    </source>
</evidence>
<keyword evidence="4" id="KW-0597">Phosphoprotein</keyword>
<dbReference type="EC" id="2.7.13.3" evidence="3"/>
<dbReference type="InterPro" id="IPR005467">
    <property type="entry name" value="His_kinase_dom"/>
</dbReference>
<dbReference type="SUPFAM" id="SSF47384">
    <property type="entry name" value="Homodimeric domain of signal transducing histidine kinase"/>
    <property type="match status" value="1"/>
</dbReference>
<dbReference type="PANTHER" id="PTHR45436">
    <property type="entry name" value="SENSOR HISTIDINE KINASE YKOH"/>
    <property type="match status" value="1"/>
</dbReference>
<keyword evidence="10 11" id="KW-0472">Membrane</keyword>
<name>A0ABU5QPV2_9BACT</name>
<reference evidence="14 15" key="1">
    <citation type="submission" date="2023-12" db="EMBL/GenBank/DDBJ databases">
        <title>Novel species of the genus Arcicella isolated from rivers.</title>
        <authorList>
            <person name="Lu H."/>
        </authorList>
    </citation>
    <scope>NUCLEOTIDE SEQUENCE [LARGE SCALE GENOMIC DNA]</scope>
    <source>
        <strain evidence="14 15">LMG 21963</strain>
    </source>
</reference>
<evidence type="ECO:0000313" key="14">
    <source>
        <dbReference type="EMBL" id="MEA5258805.1"/>
    </source>
</evidence>
<dbReference type="CDD" id="cd00082">
    <property type="entry name" value="HisKA"/>
    <property type="match status" value="1"/>
</dbReference>
<gene>
    <name evidence="14" type="ORF">VB264_13495</name>
</gene>
<dbReference type="Gene3D" id="1.10.287.130">
    <property type="match status" value="1"/>
</dbReference>
<dbReference type="GO" id="GO:0016301">
    <property type="term" value="F:kinase activity"/>
    <property type="evidence" value="ECO:0007669"/>
    <property type="project" value="UniProtKB-KW"/>
</dbReference>
<dbReference type="Proteomes" id="UP001304671">
    <property type="component" value="Unassembled WGS sequence"/>
</dbReference>
<dbReference type="Pfam" id="PF02518">
    <property type="entry name" value="HATPase_c"/>
    <property type="match status" value="1"/>
</dbReference>
<feature type="transmembrane region" description="Helical" evidence="11">
    <location>
        <begin position="7"/>
        <end position="28"/>
    </location>
</feature>
<dbReference type="RefSeq" id="WP_323250159.1">
    <property type="nucleotide sequence ID" value="NZ_JAYFUL010000021.1"/>
</dbReference>
<comment type="caution">
    <text evidence="14">The sequence shown here is derived from an EMBL/GenBank/DDBJ whole genome shotgun (WGS) entry which is preliminary data.</text>
</comment>
<keyword evidence="9" id="KW-0902">Two-component regulatory system</keyword>
<evidence type="ECO:0000256" key="2">
    <source>
        <dbReference type="ARBA" id="ARBA00004370"/>
    </source>
</evidence>
<dbReference type="PANTHER" id="PTHR45436:SF5">
    <property type="entry name" value="SENSOR HISTIDINE KINASE TRCS"/>
    <property type="match status" value="1"/>
</dbReference>
<dbReference type="InterPro" id="IPR050428">
    <property type="entry name" value="TCS_sensor_his_kinase"/>
</dbReference>
<dbReference type="SUPFAM" id="SSF55874">
    <property type="entry name" value="ATPase domain of HSP90 chaperone/DNA topoisomerase II/histidine kinase"/>
    <property type="match status" value="1"/>
</dbReference>
<dbReference type="Gene3D" id="6.10.340.10">
    <property type="match status" value="1"/>
</dbReference>
<comment type="subcellular location">
    <subcellularLocation>
        <location evidence="2">Membrane</location>
    </subcellularLocation>
</comment>
<proteinExistence type="predicted"/>
<dbReference type="InterPro" id="IPR036890">
    <property type="entry name" value="HATPase_C_sf"/>
</dbReference>
<protein>
    <recommendedName>
        <fullName evidence="3">histidine kinase</fullName>
        <ecNumber evidence="3">2.7.13.3</ecNumber>
    </recommendedName>
</protein>
<accession>A0ABU5QPV2</accession>
<dbReference type="SMART" id="SM00304">
    <property type="entry name" value="HAMP"/>
    <property type="match status" value="1"/>
</dbReference>
<evidence type="ECO:0000256" key="1">
    <source>
        <dbReference type="ARBA" id="ARBA00000085"/>
    </source>
</evidence>
<keyword evidence="6 11" id="KW-0812">Transmembrane</keyword>
<comment type="catalytic activity">
    <reaction evidence="1">
        <text>ATP + protein L-histidine = ADP + protein N-phospho-L-histidine.</text>
        <dbReference type="EC" id="2.7.13.3"/>
    </reaction>
</comment>
<organism evidence="14 15">
    <name type="scientific">Arcicella aquatica</name>
    <dbReference type="NCBI Taxonomy" id="217141"/>
    <lineage>
        <taxon>Bacteria</taxon>
        <taxon>Pseudomonadati</taxon>
        <taxon>Bacteroidota</taxon>
        <taxon>Cytophagia</taxon>
        <taxon>Cytophagales</taxon>
        <taxon>Flectobacillaceae</taxon>
        <taxon>Arcicella</taxon>
    </lineage>
</organism>
<keyword evidence="7 14" id="KW-0418">Kinase</keyword>
<dbReference type="InterPro" id="IPR003661">
    <property type="entry name" value="HisK_dim/P_dom"/>
</dbReference>
<dbReference type="InterPro" id="IPR003594">
    <property type="entry name" value="HATPase_dom"/>
</dbReference>
<dbReference type="InterPro" id="IPR003660">
    <property type="entry name" value="HAMP_dom"/>
</dbReference>
<dbReference type="CDD" id="cd06225">
    <property type="entry name" value="HAMP"/>
    <property type="match status" value="1"/>
</dbReference>
<dbReference type="InterPro" id="IPR036097">
    <property type="entry name" value="HisK_dim/P_sf"/>
</dbReference>
<dbReference type="PROSITE" id="PS50109">
    <property type="entry name" value="HIS_KIN"/>
    <property type="match status" value="1"/>
</dbReference>
<keyword evidence="15" id="KW-1185">Reference proteome</keyword>
<evidence type="ECO:0000256" key="5">
    <source>
        <dbReference type="ARBA" id="ARBA00022679"/>
    </source>
</evidence>
<evidence type="ECO:0000256" key="4">
    <source>
        <dbReference type="ARBA" id="ARBA00022553"/>
    </source>
</evidence>
<evidence type="ECO:0000256" key="6">
    <source>
        <dbReference type="ARBA" id="ARBA00022692"/>
    </source>
</evidence>
<dbReference type="EMBL" id="JAYFUL010000021">
    <property type="protein sequence ID" value="MEA5258805.1"/>
    <property type="molecule type" value="Genomic_DNA"/>
</dbReference>
<dbReference type="Pfam" id="PF00512">
    <property type="entry name" value="HisKA"/>
    <property type="match status" value="1"/>
</dbReference>
<evidence type="ECO:0000313" key="15">
    <source>
        <dbReference type="Proteomes" id="UP001304671"/>
    </source>
</evidence>
<dbReference type="SMART" id="SM00388">
    <property type="entry name" value="HisKA"/>
    <property type="match status" value="1"/>
</dbReference>
<evidence type="ECO:0000256" key="11">
    <source>
        <dbReference type="SAM" id="Phobius"/>
    </source>
</evidence>
<feature type="domain" description="HAMP" evidence="13">
    <location>
        <begin position="178"/>
        <end position="231"/>
    </location>
</feature>
<evidence type="ECO:0000259" key="12">
    <source>
        <dbReference type="PROSITE" id="PS50109"/>
    </source>
</evidence>
<evidence type="ECO:0000256" key="7">
    <source>
        <dbReference type="ARBA" id="ARBA00022777"/>
    </source>
</evidence>
<dbReference type="Pfam" id="PF00672">
    <property type="entry name" value="HAMP"/>
    <property type="match status" value="1"/>
</dbReference>
<evidence type="ECO:0000259" key="13">
    <source>
        <dbReference type="PROSITE" id="PS50885"/>
    </source>
</evidence>
<evidence type="ECO:0000256" key="8">
    <source>
        <dbReference type="ARBA" id="ARBA00022989"/>
    </source>
</evidence>
<feature type="domain" description="Histidine kinase" evidence="12">
    <location>
        <begin position="239"/>
        <end position="455"/>
    </location>
</feature>
<dbReference type="InterPro" id="IPR004358">
    <property type="entry name" value="Sig_transdc_His_kin-like_C"/>
</dbReference>
<feature type="transmembrane region" description="Helical" evidence="11">
    <location>
        <begin position="158"/>
        <end position="177"/>
    </location>
</feature>
<evidence type="ECO:0000256" key="10">
    <source>
        <dbReference type="ARBA" id="ARBA00023136"/>
    </source>
</evidence>
<dbReference type="SUPFAM" id="SSF158472">
    <property type="entry name" value="HAMP domain-like"/>
    <property type="match status" value="1"/>
</dbReference>
<evidence type="ECO:0000256" key="3">
    <source>
        <dbReference type="ARBA" id="ARBA00012438"/>
    </source>
</evidence>
<sequence length="455" mass="51945">MQIRYKIAIQFTIIVAIILLIFSAIVYLRAENQQQKNFYDRLQARSNTTARLLVDVQEFTPRLLKLIDRNSSLRLADEEVFVFNFKNELLYSNVEHQANYISNSLLEKIRQEGKVTFNSDERHVVGVLFAGKFDRFVVVASATDKIGIAQKENLIKTLTIGLISGILITIVLGIFFASQALKPIQSINEEISRITAHNLKKRLDEGNGKDEIAELSVNFNDMLQRLEMAFLQQKQFVSQASHELRTPLAALKTEVQVGLEEEHSMEEYQQMLRNILNDTERLIQLSNGLLQLAKTIDEGEKFVFEVLRTEEILLNAQKAVQNSHQHYKIIFGFEMIPEEDNLTLINGNEVLLENLFVNLLENACKYSSNQQANILLSFDKKYCIIKIKDKGIGISTSDLPYIFNPFYRARNTNNIKGFGIGLSVAKHIIELHNGIIQVKSKLNLGTEFIVKIPHC</sequence>
<dbReference type="SMART" id="SM00387">
    <property type="entry name" value="HATPase_c"/>
    <property type="match status" value="1"/>
</dbReference>
<dbReference type="PROSITE" id="PS50885">
    <property type="entry name" value="HAMP"/>
    <property type="match status" value="1"/>
</dbReference>
<keyword evidence="5" id="KW-0808">Transferase</keyword>
<dbReference type="Gene3D" id="3.30.565.10">
    <property type="entry name" value="Histidine kinase-like ATPase, C-terminal domain"/>
    <property type="match status" value="1"/>
</dbReference>